<dbReference type="EnsemblPlants" id="AVESA.00010b.r2.4CG1250820.1">
    <property type="protein sequence ID" value="AVESA.00010b.r2.4CG1250820.1.CDS"/>
    <property type="gene ID" value="AVESA.00010b.r2.4CG1250820"/>
</dbReference>
<dbReference type="Proteomes" id="UP001732700">
    <property type="component" value="Chromosome 4C"/>
</dbReference>
<name>A0ACD5WP21_AVESA</name>
<protein>
    <submittedName>
        <fullName evidence="1">Uncharacterized protein</fullName>
    </submittedName>
</protein>
<evidence type="ECO:0000313" key="2">
    <source>
        <dbReference type="Proteomes" id="UP001732700"/>
    </source>
</evidence>
<keyword evidence="2" id="KW-1185">Reference proteome</keyword>
<proteinExistence type="predicted"/>
<accession>A0ACD5WP21</accession>
<sequence>MEQNVLEQILEGSMKPTILPLETLREITDGFSVHRIIGEGGFGTVYKGVIGNWNVAVKRTRSSMTVDQKFFRREVDSLMEVNHPNVVRFLGVCSHTVEIPMKNPESKGYIFAEIRERLLCFEFISNGSLNTKITDELRGLDWDKRFQIIKGICAGLHYLHMEKCILHMDLKPGNILLDKQMMPKITDFGLSRPTENSQTMTTTHFASLGYTAPENMFGCGRMSVKSDIYSLGVIIIELVTGHKGIPDDNNNILRRWRHRWNKSMKEIPQEYHQQVTKCIKIGSLCQKTDPYSRPSVSEIMDFFVEMESTTNQMVDQVNLPFWEDDMLGVEPLELQFVYSMNKQILSCSVELNNSTNCSIAFDIQTTGPLPYSIVPNKDIVKPQSKCSVYITLSADNKRNHKASLQYGAGNKQYTEEFIVRSAKVSEGFTSMGIVQDMFDKHAVGHHVDEIHLTVASGEPCSKEAVDFKREQAKKQNPSPDNSSEELTTTQINDEEPIDASLNSGARARRIGPGTMQLVIKNNRTAPLLEHKKKVMLELTGGDYTGDRPGLDLVALVDLTRTQGKKIHELKTALRFVVQKLSPMDRLSVITFDSGAITLLYPLRQITEASQRELQDLINKLVPQSVNRSSIRKGIMKGLQMGIDALADREVRVGRVSGIILISDGSQRDADAIPVDVGNVPVYTFGFGFGGVDRDPMALNTIADKSMGGTFYHVLDQETGGLTMALSQCLAGLLTVAVQNLELTVAAVDGESKIVKVTAGSYPQVQHVNSPAGSVTVSFGNLYSKEVRKVIVDVLLPAIHSERSADILDITYSHNSSAGRTKFVAPTKTLIVWRAGGELLEEEEKLAGLQAEVARLQIVEWIKMARSKAKYRMLDGARDNLVKAQNMLEAEQPNSSLRTELQELFELLKTQETYRKQGLPYMLSLESSHERQRLVRPGGDIEVMRLFATPLMDMYLEQAKKFLTEPTIRLQLVDDDVKEELDVLTIDGANREEEMRRLGLDLGRAGATMEDRYPRVVYDWGFMIGAHHGADVTPRIPDY</sequence>
<organism evidence="1 2">
    <name type="scientific">Avena sativa</name>
    <name type="common">Oat</name>
    <dbReference type="NCBI Taxonomy" id="4498"/>
    <lineage>
        <taxon>Eukaryota</taxon>
        <taxon>Viridiplantae</taxon>
        <taxon>Streptophyta</taxon>
        <taxon>Embryophyta</taxon>
        <taxon>Tracheophyta</taxon>
        <taxon>Spermatophyta</taxon>
        <taxon>Magnoliopsida</taxon>
        <taxon>Liliopsida</taxon>
        <taxon>Poales</taxon>
        <taxon>Poaceae</taxon>
        <taxon>BOP clade</taxon>
        <taxon>Pooideae</taxon>
        <taxon>Poodae</taxon>
        <taxon>Poeae</taxon>
        <taxon>Poeae Chloroplast Group 1 (Aveneae type)</taxon>
        <taxon>Aveninae</taxon>
        <taxon>Avena</taxon>
    </lineage>
</organism>
<reference evidence="1" key="1">
    <citation type="submission" date="2021-05" db="EMBL/GenBank/DDBJ databases">
        <authorList>
            <person name="Scholz U."/>
            <person name="Mascher M."/>
            <person name="Fiebig A."/>
        </authorList>
    </citation>
    <scope>NUCLEOTIDE SEQUENCE [LARGE SCALE GENOMIC DNA]</scope>
</reference>
<evidence type="ECO:0000313" key="1">
    <source>
        <dbReference type="EnsemblPlants" id="AVESA.00010b.r2.4CG1250820.1.CDS"/>
    </source>
</evidence>
<reference evidence="1" key="2">
    <citation type="submission" date="2025-09" db="UniProtKB">
        <authorList>
            <consortium name="EnsemblPlants"/>
        </authorList>
    </citation>
    <scope>IDENTIFICATION</scope>
</reference>